<feature type="transmembrane region" description="Helical" evidence="1">
    <location>
        <begin position="61"/>
        <end position="78"/>
    </location>
</feature>
<sequence length="97" mass="11388">MFIVAVLILLSAILYIYYKVQILRTRDSLRQVYFNAKAKLCLGSLVFFFGINQYILYQTRLSLFIGIVFLLIGGALSVRGFKETKHYRGEWKRLRTE</sequence>
<dbReference type="InterPro" id="IPR025618">
    <property type="entry name" value="YtpI"/>
</dbReference>
<evidence type="ECO:0000313" key="2">
    <source>
        <dbReference type="EMBL" id="WLV23782.1"/>
    </source>
</evidence>
<keyword evidence="1" id="KW-0812">Transmembrane</keyword>
<name>A0ABY9KVK9_9BACI</name>
<proteinExistence type="predicted"/>
<keyword evidence="1" id="KW-1133">Transmembrane helix</keyword>
<organism evidence="2 3">
    <name type="scientific">Aciduricibacillus chroicocephali</name>
    <dbReference type="NCBI Taxonomy" id="3054939"/>
    <lineage>
        <taxon>Bacteria</taxon>
        <taxon>Bacillati</taxon>
        <taxon>Bacillota</taxon>
        <taxon>Bacilli</taxon>
        <taxon>Bacillales</taxon>
        <taxon>Bacillaceae</taxon>
        <taxon>Aciduricibacillus</taxon>
    </lineage>
</organism>
<feature type="transmembrane region" description="Helical" evidence="1">
    <location>
        <begin position="6"/>
        <end position="24"/>
    </location>
</feature>
<dbReference type="RefSeq" id="WP_348026142.1">
    <property type="nucleotide sequence ID" value="NZ_CP129113.1"/>
</dbReference>
<keyword evidence="3" id="KW-1185">Reference proteome</keyword>
<keyword evidence="1" id="KW-0472">Membrane</keyword>
<protein>
    <submittedName>
        <fullName evidence="2">YtpI family protein</fullName>
    </submittedName>
</protein>
<gene>
    <name evidence="2" type="ORF">QR721_09015</name>
</gene>
<dbReference type="EMBL" id="CP129113">
    <property type="protein sequence ID" value="WLV23782.1"/>
    <property type="molecule type" value="Genomic_DNA"/>
</dbReference>
<evidence type="ECO:0000256" key="1">
    <source>
        <dbReference type="SAM" id="Phobius"/>
    </source>
</evidence>
<accession>A0ABY9KVK9</accession>
<reference evidence="2" key="1">
    <citation type="submission" date="2023-06" db="EMBL/GenBank/DDBJ databases">
        <title>A Treasure from Seagulls: Isolation and Description of Aciduricobacillus qingdaonensis gen. nov., sp. nov., a Rare Obligately Uric Acid-utilizing Member in the Family Bacillaceae.</title>
        <authorList>
            <person name="Liu W."/>
            <person name="Wang B."/>
        </authorList>
    </citation>
    <scope>NUCLEOTIDE SEQUENCE</scope>
    <source>
        <strain evidence="2">44XB</strain>
    </source>
</reference>
<dbReference type="Proteomes" id="UP001180087">
    <property type="component" value="Chromosome"/>
</dbReference>
<feature type="transmembrane region" description="Helical" evidence="1">
    <location>
        <begin position="36"/>
        <end position="55"/>
    </location>
</feature>
<evidence type="ECO:0000313" key="3">
    <source>
        <dbReference type="Proteomes" id="UP001180087"/>
    </source>
</evidence>
<dbReference type="Pfam" id="PF14007">
    <property type="entry name" value="YtpI"/>
    <property type="match status" value="1"/>
</dbReference>